<reference evidence="2 3" key="1">
    <citation type="submission" date="2024-04" db="EMBL/GenBank/DDBJ databases">
        <title>Tritrichomonas musculus Genome.</title>
        <authorList>
            <person name="Alves-Ferreira E."/>
            <person name="Grigg M."/>
            <person name="Lorenzi H."/>
            <person name="Galac M."/>
        </authorList>
    </citation>
    <scope>NUCLEOTIDE SEQUENCE [LARGE SCALE GENOMIC DNA]</scope>
    <source>
        <strain evidence="2 3">EAF2021</strain>
    </source>
</reference>
<dbReference type="Proteomes" id="UP001470230">
    <property type="component" value="Unassembled WGS sequence"/>
</dbReference>
<proteinExistence type="predicted"/>
<name>A0ABR2H6A3_9EUKA</name>
<evidence type="ECO:0000313" key="3">
    <source>
        <dbReference type="Proteomes" id="UP001470230"/>
    </source>
</evidence>
<protein>
    <recommendedName>
        <fullName evidence="4">RGS domain-containing protein</fullName>
    </recommendedName>
</protein>
<evidence type="ECO:0000256" key="1">
    <source>
        <dbReference type="SAM" id="MobiDB-lite"/>
    </source>
</evidence>
<evidence type="ECO:0008006" key="4">
    <source>
        <dbReference type="Google" id="ProtNLM"/>
    </source>
</evidence>
<sequence length="212" mass="24389">MSFFNDTSCYREITQWRAVFNTPSLVSENAQLQPLFANFGSYDNHYTNNSCYFFEQISKNNYMSFFNDTSCYREITQWRAVFNTPSLVSENAQLQPLFANFGSICSDQDISTSDKVRPCRDLDAISHRIAEQFAMDVFLELRGELQLESRSIQTSHTDRKAATTMAATMGMNGPRLREVTVPPHRTPNVTPHNSRKGQRSHSILQPKDKIYF</sequence>
<dbReference type="EMBL" id="JAPFFF010000041">
    <property type="protein sequence ID" value="KAK8841356.1"/>
    <property type="molecule type" value="Genomic_DNA"/>
</dbReference>
<keyword evidence="3" id="KW-1185">Reference proteome</keyword>
<gene>
    <name evidence="2" type="ORF">M9Y10_026970</name>
</gene>
<feature type="region of interest" description="Disordered" evidence="1">
    <location>
        <begin position="179"/>
        <end position="212"/>
    </location>
</feature>
<accession>A0ABR2H6A3</accession>
<evidence type="ECO:0000313" key="2">
    <source>
        <dbReference type="EMBL" id="KAK8841356.1"/>
    </source>
</evidence>
<organism evidence="2 3">
    <name type="scientific">Tritrichomonas musculus</name>
    <dbReference type="NCBI Taxonomy" id="1915356"/>
    <lineage>
        <taxon>Eukaryota</taxon>
        <taxon>Metamonada</taxon>
        <taxon>Parabasalia</taxon>
        <taxon>Tritrichomonadida</taxon>
        <taxon>Tritrichomonadidae</taxon>
        <taxon>Tritrichomonas</taxon>
    </lineage>
</organism>
<comment type="caution">
    <text evidence="2">The sequence shown here is derived from an EMBL/GenBank/DDBJ whole genome shotgun (WGS) entry which is preliminary data.</text>
</comment>